<dbReference type="GO" id="GO:0061630">
    <property type="term" value="F:ubiquitin protein ligase activity"/>
    <property type="evidence" value="ECO:0007669"/>
    <property type="project" value="UniProtKB-UniRule"/>
</dbReference>
<feature type="domain" description="U-box" evidence="6">
    <location>
        <begin position="20"/>
        <end position="102"/>
    </location>
</feature>
<dbReference type="InterPro" id="IPR013083">
    <property type="entry name" value="Znf_RING/FYVE/PHD"/>
</dbReference>
<dbReference type="CDD" id="cd16655">
    <property type="entry name" value="RING-Ubox_WDSUB1-like"/>
    <property type="match status" value="1"/>
</dbReference>
<reference evidence="8" key="1">
    <citation type="submission" date="2013-06" db="EMBL/GenBank/DDBJ databases">
        <authorList>
            <person name="Zhao Q."/>
        </authorList>
    </citation>
    <scope>NUCLEOTIDE SEQUENCE</scope>
    <source>
        <strain evidence="8">cv. W1943</strain>
    </source>
</reference>
<dbReference type="AlphaFoldDB" id="A0A0E0QVT0"/>
<accession>A0A0E0QVT0</accession>
<dbReference type="HOGENOM" id="CLU_006348_1_3_1"/>
<dbReference type="SMART" id="SM00504">
    <property type="entry name" value="Ubox"/>
    <property type="match status" value="1"/>
</dbReference>
<dbReference type="SUPFAM" id="SSF57850">
    <property type="entry name" value="RING/U-box"/>
    <property type="match status" value="1"/>
</dbReference>
<evidence type="ECO:0000256" key="2">
    <source>
        <dbReference type="ARBA" id="ARBA00004906"/>
    </source>
</evidence>
<dbReference type="PROSITE" id="PS51698">
    <property type="entry name" value="U_BOX"/>
    <property type="match status" value="1"/>
</dbReference>
<keyword evidence="3 5" id="KW-0808">Transferase</keyword>
<protein>
    <recommendedName>
        <fullName evidence="5 6">U-box domain-containing protein</fullName>
        <ecNumber evidence="5">2.3.2.27</ecNumber>
    </recommendedName>
    <alternativeName>
        <fullName evidence="5">RING-type E3 ubiquitin transferase PUB</fullName>
    </alternativeName>
</protein>
<dbReference type="Gene3D" id="1.25.10.10">
    <property type="entry name" value="Leucine-rich Repeat Variant"/>
    <property type="match status" value="1"/>
</dbReference>
<reference evidence="7" key="2">
    <citation type="submission" date="2015-06" db="UniProtKB">
        <authorList>
            <consortium name="EnsemblPlants"/>
        </authorList>
    </citation>
    <scope>IDENTIFICATION</scope>
</reference>
<dbReference type="OMA" id="GALTWMR"/>
<comment type="catalytic activity">
    <reaction evidence="1 5">
        <text>S-ubiquitinyl-[E2 ubiquitin-conjugating enzyme]-L-cysteine + [acceptor protein]-L-lysine = [E2 ubiquitin-conjugating enzyme]-L-cysteine + N(6)-ubiquitinyl-[acceptor protein]-L-lysine.</text>
        <dbReference type="EC" id="2.3.2.27"/>
    </reaction>
</comment>
<dbReference type="InterPro" id="IPR003613">
    <property type="entry name" value="Ubox_domain"/>
</dbReference>
<dbReference type="SUPFAM" id="SSF48371">
    <property type="entry name" value="ARM repeat"/>
    <property type="match status" value="1"/>
</dbReference>
<keyword evidence="8" id="KW-1185">Reference proteome</keyword>
<sequence length="466" mass="48531">MSSSSPSLLSRRSTAELELPVPPEFRCPISLELMRDPVVGPTGITYDRAGIEAWLLAAGAGKTAAASSTCPVTKGDLRADDLVPNHALRRVIQAWCVANRCRGVERIPTPRVPVTPAQAGEVLGEVEAAARAGDAARCVAAVREVGRLARESDRDRRCLASAGAARALAAAVASFAAASDSASASASASASSVLLDDVLAALVLVMPLDEEAIVAIGSSAASVALLANVAKHGDLQRRLQAVVVIREIVALSSCCSRNGAAATAIDLSDNLDGIIEVLVSTIRDPISPQATKASLVAAYHLALADDRAAARLAEAGLVPSLVELLIDGDRSTAEKALAALDATLASEAGRARARADALAVPVLVKKMFRVSDTATELVVSALHRICKKWHDGDDDEVGSPAARRSAVVEAVQVGAFQKVMMLLQVGCRDATKEKATELLKLMIKYETRGGGDCIDAMDFRGLKRVS</sequence>
<dbReference type="InterPro" id="IPR011989">
    <property type="entry name" value="ARM-like"/>
</dbReference>
<dbReference type="InterPro" id="IPR045185">
    <property type="entry name" value="PUB22/23/24-like"/>
</dbReference>
<dbReference type="GO" id="GO:0016567">
    <property type="term" value="P:protein ubiquitination"/>
    <property type="evidence" value="ECO:0007669"/>
    <property type="project" value="UniProtKB-UniRule"/>
</dbReference>
<dbReference type="EC" id="2.3.2.27" evidence="5"/>
<proteinExistence type="predicted"/>
<dbReference type="PANTHER" id="PTHR22849:SF134">
    <property type="entry name" value="U-BOX DOMAIN-CONTAINING PROTEIN"/>
    <property type="match status" value="1"/>
</dbReference>
<evidence type="ECO:0000256" key="4">
    <source>
        <dbReference type="ARBA" id="ARBA00022786"/>
    </source>
</evidence>
<evidence type="ECO:0000256" key="5">
    <source>
        <dbReference type="RuleBase" id="RU369093"/>
    </source>
</evidence>
<dbReference type="Pfam" id="PF25598">
    <property type="entry name" value="ARM_PUB"/>
    <property type="match status" value="1"/>
</dbReference>
<dbReference type="Pfam" id="PF04564">
    <property type="entry name" value="U-box"/>
    <property type="match status" value="1"/>
</dbReference>
<dbReference type="STRING" id="4529.A0A0E0QVT0"/>
<dbReference type="Gene3D" id="3.30.40.10">
    <property type="entry name" value="Zinc/RING finger domain, C3HC4 (zinc finger)"/>
    <property type="match status" value="1"/>
</dbReference>
<dbReference type="PANTHER" id="PTHR22849">
    <property type="entry name" value="WDSAM1 PROTEIN"/>
    <property type="match status" value="1"/>
</dbReference>
<evidence type="ECO:0000313" key="7">
    <source>
        <dbReference type="EnsemblPlants" id="ORUFI10G01040.1"/>
    </source>
</evidence>
<dbReference type="Proteomes" id="UP000008022">
    <property type="component" value="Unassembled WGS sequence"/>
</dbReference>
<evidence type="ECO:0000256" key="1">
    <source>
        <dbReference type="ARBA" id="ARBA00000900"/>
    </source>
</evidence>
<dbReference type="UniPathway" id="UPA00143"/>
<keyword evidence="4 5" id="KW-0833">Ubl conjugation pathway</keyword>
<dbReference type="InterPro" id="IPR016024">
    <property type="entry name" value="ARM-type_fold"/>
</dbReference>
<dbReference type="Gramene" id="ORUFI10G01040.1">
    <property type="protein sequence ID" value="ORUFI10G01040.1"/>
    <property type="gene ID" value="ORUFI10G01040"/>
</dbReference>
<dbReference type="eggNOG" id="ENOG502QS2D">
    <property type="taxonomic scope" value="Eukaryota"/>
</dbReference>
<dbReference type="EnsemblPlants" id="ORUFI10G01040.1">
    <property type="protein sequence ID" value="ORUFI10G01040.1"/>
    <property type="gene ID" value="ORUFI10G01040"/>
</dbReference>
<evidence type="ECO:0000313" key="8">
    <source>
        <dbReference type="Proteomes" id="UP000008022"/>
    </source>
</evidence>
<dbReference type="InterPro" id="IPR058678">
    <property type="entry name" value="ARM_PUB"/>
</dbReference>
<evidence type="ECO:0000259" key="6">
    <source>
        <dbReference type="PROSITE" id="PS51698"/>
    </source>
</evidence>
<comment type="pathway">
    <text evidence="2 5">Protein modification; protein ubiquitination.</text>
</comment>
<name>A0A0E0QVT0_ORYRU</name>
<organism evidence="7 8">
    <name type="scientific">Oryza rufipogon</name>
    <name type="common">Brownbeard rice</name>
    <name type="synonym">Asian wild rice</name>
    <dbReference type="NCBI Taxonomy" id="4529"/>
    <lineage>
        <taxon>Eukaryota</taxon>
        <taxon>Viridiplantae</taxon>
        <taxon>Streptophyta</taxon>
        <taxon>Embryophyta</taxon>
        <taxon>Tracheophyta</taxon>
        <taxon>Spermatophyta</taxon>
        <taxon>Magnoliopsida</taxon>
        <taxon>Liliopsida</taxon>
        <taxon>Poales</taxon>
        <taxon>Poaceae</taxon>
        <taxon>BOP clade</taxon>
        <taxon>Oryzoideae</taxon>
        <taxon>Oryzeae</taxon>
        <taxon>Oryzinae</taxon>
        <taxon>Oryza</taxon>
    </lineage>
</organism>
<evidence type="ECO:0000256" key="3">
    <source>
        <dbReference type="ARBA" id="ARBA00022679"/>
    </source>
</evidence>
<comment type="function">
    <text evidence="5">Functions as an E3 ubiquitin ligase.</text>
</comment>